<protein>
    <submittedName>
        <fullName evidence="2">Phasin family protein</fullName>
    </submittedName>
</protein>
<evidence type="ECO:0000313" key="3">
    <source>
        <dbReference type="Proteomes" id="UP001205843"/>
    </source>
</evidence>
<gene>
    <name evidence="2" type="ORF">J2T57_002437</name>
</gene>
<name>A0AAE3KC28_9GAMM</name>
<reference evidence="2" key="1">
    <citation type="submission" date="2022-03" db="EMBL/GenBank/DDBJ databases">
        <title>Genomic Encyclopedia of Type Strains, Phase III (KMG-III): the genomes of soil and plant-associated and newly described type strains.</title>
        <authorList>
            <person name="Whitman W."/>
        </authorList>
    </citation>
    <scope>NUCLEOTIDE SEQUENCE</scope>
    <source>
        <strain evidence="2">ANL 6-2</strain>
    </source>
</reference>
<evidence type="ECO:0000313" key="2">
    <source>
        <dbReference type="EMBL" id="MCP1675289.1"/>
    </source>
</evidence>
<dbReference type="Pfam" id="PF09361">
    <property type="entry name" value="Phasin_2"/>
    <property type="match status" value="1"/>
</dbReference>
<dbReference type="RefSeq" id="WP_253478509.1">
    <property type="nucleotide sequence ID" value="NZ_JALJXV010000005.1"/>
</dbReference>
<dbReference type="Proteomes" id="UP001205843">
    <property type="component" value="Unassembled WGS sequence"/>
</dbReference>
<dbReference type="EMBL" id="JALJXV010000005">
    <property type="protein sequence ID" value="MCP1675289.1"/>
    <property type="molecule type" value="Genomic_DNA"/>
</dbReference>
<evidence type="ECO:0000259" key="1">
    <source>
        <dbReference type="Pfam" id="PF09361"/>
    </source>
</evidence>
<keyword evidence="3" id="KW-1185">Reference proteome</keyword>
<organism evidence="2 3">
    <name type="scientific">Natronocella acetinitrilica</name>
    <dbReference type="NCBI Taxonomy" id="414046"/>
    <lineage>
        <taxon>Bacteria</taxon>
        <taxon>Pseudomonadati</taxon>
        <taxon>Pseudomonadota</taxon>
        <taxon>Gammaproteobacteria</taxon>
        <taxon>Chromatiales</taxon>
        <taxon>Ectothiorhodospiraceae</taxon>
        <taxon>Natronocella</taxon>
    </lineage>
</organism>
<accession>A0AAE3KC28</accession>
<sequence>MNNVNLEQFNKQFEALFVAPARAYSTLALDHAEQLLNAQYDATKAYADAGLSHVRAMLDIKDPQGLRSYVESQQKVAKDLGERLKGDAEKVVALNQEFVQKAQQLAETNAKNVTSIAK</sequence>
<comment type="caution">
    <text evidence="2">The sequence shown here is derived from an EMBL/GenBank/DDBJ whole genome shotgun (WGS) entry which is preliminary data.</text>
</comment>
<dbReference type="InterPro" id="IPR018968">
    <property type="entry name" value="Phasin"/>
</dbReference>
<feature type="domain" description="Phasin" evidence="1">
    <location>
        <begin position="7"/>
        <end position="109"/>
    </location>
</feature>
<dbReference type="AlphaFoldDB" id="A0AAE3KC28"/>
<proteinExistence type="predicted"/>